<evidence type="ECO:0000313" key="4">
    <source>
        <dbReference type="Proteomes" id="UP000579945"/>
    </source>
</evidence>
<dbReference type="GO" id="GO:0008168">
    <property type="term" value="F:methyltransferase activity"/>
    <property type="evidence" value="ECO:0007669"/>
    <property type="project" value="UniProtKB-KW"/>
</dbReference>
<dbReference type="GeneID" id="95395327"/>
<evidence type="ECO:0000256" key="1">
    <source>
        <dbReference type="ARBA" id="ARBA00022603"/>
    </source>
</evidence>
<dbReference type="Gene3D" id="3.40.50.150">
    <property type="entry name" value="Vaccinia Virus protein VP39"/>
    <property type="match status" value="1"/>
</dbReference>
<dbReference type="Pfam" id="PF04072">
    <property type="entry name" value="LCM"/>
    <property type="match status" value="1"/>
</dbReference>
<dbReference type="InterPro" id="IPR029063">
    <property type="entry name" value="SAM-dependent_MTases_sf"/>
</dbReference>
<dbReference type="EMBL" id="JACIBV010000002">
    <property type="protein sequence ID" value="MBB3733375.1"/>
    <property type="molecule type" value="Genomic_DNA"/>
</dbReference>
<dbReference type="GO" id="GO:0032259">
    <property type="term" value="P:methylation"/>
    <property type="evidence" value="ECO:0007669"/>
    <property type="project" value="UniProtKB-KW"/>
</dbReference>
<dbReference type="InterPro" id="IPR016874">
    <property type="entry name" value="TcmP-like"/>
</dbReference>
<evidence type="ECO:0000313" key="3">
    <source>
        <dbReference type="EMBL" id="MBB3733375.1"/>
    </source>
</evidence>
<accession>A0A7W5VL42</accession>
<dbReference type="PIRSF" id="PIRSF028177">
    <property type="entry name" value="Polyketide_synth_Omtfrase_TcmP"/>
    <property type="match status" value="1"/>
</dbReference>
<dbReference type="PANTHER" id="PTHR43619:SF2">
    <property type="entry name" value="S-ADENOSYL-L-METHIONINE-DEPENDENT METHYLTRANSFERASES SUPERFAMILY PROTEIN"/>
    <property type="match status" value="1"/>
</dbReference>
<organism evidence="3 4">
    <name type="scientific">Nonomuraea dietziae</name>
    <dbReference type="NCBI Taxonomy" id="65515"/>
    <lineage>
        <taxon>Bacteria</taxon>
        <taxon>Bacillati</taxon>
        <taxon>Actinomycetota</taxon>
        <taxon>Actinomycetes</taxon>
        <taxon>Streptosporangiales</taxon>
        <taxon>Streptosporangiaceae</taxon>
        <taxon>Nonomuraea</taxon>
    </lineage>
</organism>
<dbReference type="PANTHER" id="PTHR43619">
    <property type="entry name" value="S-ADENOSYL-L-METHIONINE-DEPENDENT METHYLTRANSFERASE YKTD-RELATED"/>
    <property type="match status" value="1"/>
</dbReference>
<protein>
    <submittedName>
        <fullName evidence="3">O-methyltransferase involved in polyketide biosynthesis</fullName>
    </submittedName>
</protein>
<proteinExistence type="predicted"/>
<dbReference type="InterPro" id="IPR007213">
    <property type="entry name" value="Ppm1/Ppm2/Tcmp"/>
</dbReference>
<sequence>MTDRQKITLTGAQETLLATLYGKALDTRARRPILGDREAVRVMRRIDYDFRRTGMTATTAAGVALRARQLDDWIVEFMTAQPESTVLHLACGLDTRPHRLARPATVRWVDVDYPEVVALRERLLPVPEGDYRQIGASVTGEEWLAQVPADRPVVAVFEGLSMYLREEEGRRLVQRITGRFPGGQLLFDVYGSMGIRMQKLVPAVRNSGSTLHWGVDDPRVIEGWHEGLVCLDALRSVDMPGLELLPAVGRAQMWVLARIPRLRDVGRILRYRF</sequence>
<keyword evidence="1 3" id="KW-0489">Methyltransferase</keyword>
<dbReference type="Proteomes" id="UP000579945">
    <property type="component" value="Unassembled WGS sequence"/>
</dbReference>
<dbReference type="RefSeq" id="WP_183661592.1">
    <property type="nucleotide sequence ID" value="NZ_BAAAXX010000173.1"/>
</dbReference>
<keyword evidence="2 3" id="KW-0808">Transferase</keyword>
<keyword evidence="4" id="KW-1185">Reference proteome</keyword>
<dbReference type="AlphaFoldDB" id="A0A7W5VL42"/>
<reference evidence="3 4" key="1">
    <citation type="submission" date="2020-08" db="EMBL/GenBank/DDBJ databases">
        <title>Sequencing the genomes of 1000 actinobacteria strains.</title>
        <authorList>
            <person name="Klenk H.-P."/>
        </authorList>
    </citation>
    <scope>NUCLEOTIDE SEQUENCE [LARGE SCALE GENOMIC DNA]</scope>
    <source>
        <strain evidence="3 4">DSM 44320</strain>
    </source>
</reference>
<dbReference type="SUPFAM" id="SSF53335">
    <property type="entry name" value="S-adenosyl-L-methionine-dependent methyltransferases"/>
    <property type="match status" value="1"/>
</dbReference>
<gene>
    <name evidence="3" type="ORF">FHR33_009322</name>
</gene>
<evidence type="ECO:0000256" key="2">
    <source>
        <dbReference type="ARBA" id="ARBA00022679"/>
    </source>
</evidence>
<name>A0A7W5VL42_9ACTN</name>
<comment type="caution">
    <text evidence="3">The sequence shown here is derived from an EMBL/GenBank/DDBJ whole genome shotgun (WGS) entry which is preliminary data.</text>
</comment>